<keyword evidence="2" id="KW-1185">Reference proteome</keyword>
<dbReference type="OrthoDB" id="3210866at2759"/>
<evidence type="ECO:0000313" key="2">
    <source>
        <dbReference type="Proteomes" id="UP000807769"/>
    </source>
</evidence>
<dbReference type="RefSeq" id="XP_041186401.1">
    <property type="nucleotide sequence ID" value="XM_041341247.1"/>
</dbReference>
<gene>
    <name evidence="1" type="ORF">BJ212DRAFT_1487216</name>
</gene>
<proteinExistence type="predicted"/>
<comment type="caution">
    <text evidence="1">The sequence shown here is derived from an EMBL/GenBank/DDBJ whole genome shotgun (WGS) entry which is preliminary data.</text>
</comment>
<evidence type="ECO:0000313" key="1">
    <source>
        <dbReference type="EMBL" id="KAG1803062.1"/>
    </source>
</evidence>
<dbReference type="AlphaFoldDB" id="A0A9P7DTX1"/>
<accession>A0A9P7DTX1</accession>
<protein>
    <submittedName>
        <fullName evidence="1">Uncharacterized protein</fullName>
    </submittedName>
</protein>
<reference evidence="1" key="1">
    <citation type="journal article" date="2020" name="New Phytol.">
        <title>Comparative genomics reveals dynamic genome evolution in host specialist ectomycorrhizal fungi.</title>
        <authorList>
            <person name="Lofgren L.A."/>
            <person name="Nguyen N.H."/>
            <person name="Vilgalys R."/>
            <person name="Ruytinx J."/>
            <person name="Liao H.L."/>
            <person name="Branco S."/>
            <person name="Kuo A."/>
            <person name="LaButti K."/>
            <person name="Lipzen A."/>
            <person name="Andreopoulos W."/>
            <person name="Pangilinan J."/>
            <person name="Riley R."/>
            <person name="Hundley H."/>
            <person name="Na H."/>
            <person name="Barry K."/>
            <person name="Grigoriev I.V."/>
            <person name="Stajich J.E."/>
            <person name="Kennedy P.G."/>
        </authorList>
    </citation>
    <scope>NUCLEOTIDE SEQUENCE</scope>
    <source>
        <strain evidence="1">MN1</strain>
    </source>
</reference>
<dbReference type="Proteomes" id="UP000807769">
    <property type="component" value="Unassembled WGS sequence"/>
</dbReference>
<organism evidence="1 2">
    <name type="scientific">Suillus subaureus</name>
    <dbReference type="NCBI Taxonomy" id="48587"/>
    <lineage>
        <taxon>Eukaryota</taxon>
        <taxon>Fungi</taxon>
        <taxon>Dikarya</taxon>
        <taxon>Basidiomycota</taxon>
        <taxon>Agaricomycotina</taxon>
        <taxon>Agaricomycetes</taxon>
        <taxon>Agaricomycetidae</taxon>
        <taxon>Boletales</taxon>
        <taxon>Suillineae</taxon>
        <taxon>Suillaceae</taxon>
        <taxon>Suillus</taxon>
    </lineage>
</organism>
<dbReference type="EMBL" id="JABBWG010000073">
    <property type="protein sequence ID" value="KAG1803062.1"/>
    <property type="molecule type" value="Genomic_DNA"/>
</dbReference>
<name>A0A9P7DTX1_9AGAM</name>
<dbReference type="GeneID" id="64635263"/>
<sequence length="146" mass="16594">MPCVKDLSNIVHHCPGCRFEDERSRFESDDVFWKVWTDVNGQHVGYTKLCDALQRQRVARDTRDAAAARSFFGGNLDHLDAQGMFKYAKSGLLKLMNKDVDVARKWRELLTVDCALAQRWEGSLLADLQSSLPPVRSLRACHICVV</sequence>